<dbReference type="AlphaFoldDB" id="A0A2H0UKY7"/>
<dbReference type="SUPFAM" id="SSF50104">
    <property type="entry name" value="Translation proteins SH3-like domain"/>
    <property type="match status" value="1"/>
</dbReference>
<reference evidence="9" key="1">
    <citation type="submission" date="2017-09" db="EMBL/GenBank/DDBJ databases">
        <title>Depth-based differentiation of microbial function through sediment-hosted aquifers and enrichment of novel symbionts in the deep terrestrial subsurface.</title>
        <authorList>
            <person name="Probst A.J."/>
            <person name="Ladd B."/>
            <person name="Jarett J.K."/>
            <person name="Geller-Mcgrath D.E."/>
            <person name="Sieber C.M.K."/>
            <person name="Emerson J.B."/>
            <person name="Anantharaman K."/>
            <person name="Thomas B.C."/>
            <person name="Malmstrom R."/>
            <person name="Stieglmeier M."/>
            <person name="Klingl A."/>
            <person name="Woyke T."/>
            <person name="Ryan C.M."/>
            <person name="Banfield J.F."/>
        </authorList>
    </citation>
    <scope>NUCLEOTIDE SEQUENCE [LARGE SCALE GENOMIC DNA]</scope>
</reference>
<dbReference type="Gene3D" id="2.30.30.30">
    <property type="match status" value="1"/>
</dbReference>
<comment type="subunit">
    <text evidence="5">Part of the 50S ribosomal subunit.</text>
</comment>
<dbReference type="GO" id="GO:0006412">
    <property type="term" value="P:translation"/>
    <property type="evidence" value="ECO:0007669"/>
    <property type="project" value="UniProtKB-UniRule"/>
</dbReference>
<name>A0A2H0UKY7_9BACT</name>
<dbReference type="InterPro" id="IPR005824">
    <property type="entry name" value="KOW"/>
</dbReference>
<proteinExistence type="inferred from homology"/>
<evidence type="ECO:0000256" key="3">
    <source>
        <dbReference type="ARBA" id="ARBA00023274"/>
    </source>
</evidence>
<organism evidence="8 9">
    <name type="scientific">Candidatus Harrisonbacteria bacterium CG10_big_fil_rev_8_21_14_0_10_49_15</name>
    <dbReference type="NCBI Taxonomy" id="1974587"/>
    <lineage>
        <taxon>Bacteria</taxon>
        <taxon>Candidatus Harrisoniibacteriota</taxon>
    </lineage>
</organism>
<dbReference type="HAMAP" id="MF_01326_B">
    <property type="entry name" value="Ribosomal_uL24_B"/>
    <property type="match status" value="1"/>
</dbReference>
<evidence type="ECO:0000256" key="4">
    <source>
        <dbReference type="ARBA" id="ARBA00035206"/>
    </source>
</evidence>
<dbReference type="InterPro" id="IPR003256">
    <property type="entry name" value="Ribosomal_uL24"/>
</dbReference>
<comment type="caution">
    <text evidence="8">The sequence shown here is derived from an EMBL/GenBank/DDBJ whole genome shotgun (WGS) entry which is preliminary data.</text>
</comment>
<dbReference type="InterPro" id="IPR041988">
    <property type="entry name" value="Ribosomal_uL24_KOW"/>
</dbReference>
<dbReference type="GO" id="GO:0003735">
    <property type="term" value="F:structural constituent of ribosome"/>
    <property type="evidence" value="ECO:0007669"/>
    <property type="project" value="InterPro"/>
</dbReference>
<evidence type="ECO:0000256" key="1">
    <source>
        <dbReference type="ARBA" id="ARBA00010618"/>
    </source>
</evidence>
<keyword evidence="5" id="KW-0699">rRNA-binding</keyword>
<dbReference type="GO" id="GO:0019843">
    <property type="term" value="F:rRNA binding"/>
    <property type="evidence" value="ECO:0007669"/>
    <property type="project" value="UniProtKB-UniRule"/>
</dbReference>
<dbReference type="EMBL" id="PFBD01000020">
    <property type="protein sequence ID" value="PIR87068.1"/>
    <property type="molecule type" value="Genomic_DNA"/>
</dbReference>
<dbReference type="Pfam" id="PF17136">
    <property type="entry name" value="ribosomal_L24"/>
    <property type="match status" value="1"/>
</dbReference>
<keyword evidence="3 5" id="KW-0687">Ribonucleoprotein</keyword>
<protein>
    <recommendedName>
        <fullName evidence="4 5">Large ribosomal subunit protein uL24</fullName>
    </recommendedName>
</protein>
<evidence type="ECO:0000313" key="9">
    <source>
        <dbReference type="Proteomes" id="UP000229526"/>
    </source>
</evidence>
<dbReference type="InterPro" id="IPR057264">
    <property type="entry name" value="Ribosomal_uL24_C"/>
</dbReference>
<evidence type="ECO:0000256" key="2">
    <source>
        <dbReference type="ARBA" id="ARBA00022980"/>
    </source>
</evidence>
<keyword evidence="5" id="KW-0694">RNA-binding</keyword>
<gene>
    <name evidence="5 8" type="primary">rplX</name>
    <name evidence="8" type="ORF">COU11_02460</name>
</gene>
<dbReference type="InterPro" id="IPR008991">
    <property type="entry name" value="Translation_prot_SH3-like_sf"/>
</dbReference>
<dbReference type="CDD" id="cd06089">
    <property type="entry name" value="KOW_RPL26"/>
    <property type="match status" value="1"/>
</dbReference>
<comment type="function">
    <text evidence="5">One of the proteins that surrounds the polypeptide exit tunnel on the outside of the subunit.</text>
</comment>
<feature type="domain" description="Large ribosomal subunit protein uL24 C-terminal" evidence="7">
    <location>
        <begin position="42"/>
        <end position="74"/>
    </location>
</feature>
<dbReference type="NCBIfam" id="TIGR01079">
    <property type="entry name" value="rplX_bact"/>
    <property type="match status" value="1"/>
</dbReference>
<accession>A0A2H0UKY7</accession>
<feature type="domain" description="KOW" evidence="6">
    <location>
        <begin position="12"/>
        <end position="40"/>
    </location>
</feature>
<dbReference type="GO" id="GO:1990904">
    <property type="term" value="C:ribonucleoprotein complex"/>
    <property type="evidence" value="ECO:0007669"/>
    <property type="project" value="UniProtKB-KW"/>
</dbReference>
<dbReference type="PANTHER" id="PTHR12903">
    <property type="entry name" value="MITOCHONDRIAL RIBOSOMAL PROTEIN L24"/>
    <property type="match status" value="1"/>
</dbReference>
<evidence type="ECO:0000259" key="7">
    <source>
        <dbReference type="Pfam" id="PF17136"/>
    </source>
</evidence>
<sequence length="75" mass="8208">MKLFKQLKKGVTATVIAGKDKGKSGKVIALVPEKNRVLIDGVNMFKKHKRPTKQGEKGQVVSVARSIHVSNVKVK</sequence>
<evidence type="ECO:0000256" key="5">
    <source>
        <dbReference type="HAMAP-Rule" id="MF_01326"/>
    </source>
</evidence>
<comment type="similarity">
    <text evidence="1 5">Belongs to the universal ribosomal protein uL24 family.</text>
</comment>
<comment type="function">
    <text evidence="5">One of two assembly initiator proteins, it binds directly to the 5'-end of the 23S rRNA, where it nucleates assembly of the 50S subunit.</text>
</comment>
<dbReference type="GO" id="GO:0005840">
    <property type="term" value="C:ribosome"/>
    <property type="evidence" value="ECO:0007669"/>
    <property type="project" value="UniProtKB-KW"/>
</dbReference>
<dbReference type="InterPro" id="IPR014722">
    <property type="entry name" value="Rib_uL2_dom2"/>
</dbReference>
<dbReference type="Proteomes" id="UP000229526">
    <property type="component" value="Unassembled WGS sequence"/>
</dbReference>
<dbReference type="Pfam" id="PF00467">
    <property type="entry name" value="KOW"/>
    <property type="match status" value="1"/>
</dbReference>
<evidence type="ECO:0000313" key="8">
    <source>
        <dbReference type="EMBL" id="PIR87068.1"/>
    </source>
</evidence>
<evidence type="ECO:0000259" key="6">
    <source>
        <dbReference type="Pfam" id="PF00467"/>
    </source>
</evidence>
<keyword evidence="2 5" id="KW-0689">Ribosomal protein</keyword>